<dbReference type="EMBL" id="PYGD01000001">
    <property type="protein sequence ID" value="PSK94992.1"/>
    <property type="molecule type" value="Genomic_DNA"/>
</dbReference>
<keyword evidence="1" id="KW-0732">Signal</keyword>
<evidence type="ECO:0000313" key="2">
    <source>
        <dbReference type="EMBL" id="PSK94992.1"/>
    </source>
</evidence>
<gene>
    <name evidence="2" type="ORF">B0I18_1011156</name>
</gene>
<feature type="chain" id="PRO_5015140570" description="Outer membrane protein with beta-barrel domain" evidence="1">
    <location>
        <begin position="26"/>
        <end position="207"/>
    </location>
</feature>
<name>A0A2P8DCQ4_9BACT</name>
<sequence>MKKTLYSVLALTCLLLLTITPTVQAQNGRAFYKTSYKNRNSGSFSSKASLLSFGIGFPNRSGAGYDWDSDRLGFGPLYVKYEHGILNELGIGGYVAGAASRHKYGPNDRYTDKIFSVSVGAMAYYHFNKLIPVRKLDVYAGAGIGGRQLSYTYDNDWGGSRYHDSNFDIIPLFKVGARYYFTKMFGVYGEGGYDDMSDVNLGITLRF</sequence>
<keyword evidence="3" id="KW-1185">Reference proteome</keyword>
<dbReference type="RefSeq" id="WP_146146662.1">
    <property type="nucleotide sequence ID" value="NZ_PYGD01000001.1"/>
</dbReference>
<dbReference type="AlphaFoldDB" id="A0A2P8DCQ4"/>
<comment type="caution">
    <text evidence="2">The sequence shown here is derived from an EMBL/GenBank/DDBJ whole genome shotgun (WGS) entry which is preliminary data.</text>
</comment>
<protein>
    <recommendedName>
        <fullName evidence="4">Outer membrane protein with beta-barrel domain</fullName>
    </recommendedName>
</protein>
<reference evidence="2 3" key="1">
    <citation type="submission" date="2018-03" db="EMBL/GenBank/DDBJ databases">
        <title>Genomic Encyclopedia of Type Strains, Phase III (KMG-III): the genomes of soil and plant-associated and newly described type strains.</title>
        <authorList>
            <person name="Whitman W."/>
        </authorList>
    </citation>
    <scope>NUCLEOTIDE SEQUENCE [LARGE SCALE GENOMIC DNA]</scope>
    <source>
        <strain evidence="2 3">CGMCC 1.12700</strain>
    </source>
</reference>
<dbReference type="InterPro" id="IPR011250">
    <property type="entry name" value="OMP/PagP_B-barrel"/>
</dbReference>
<evidence type="ECO:0000256" key="1">
    <source>
        <dbReference type="SAM" id="SignalP"/>
    </source>
</evidence>
<dbReference type="Proteomes" id="UP000240572">
    <property type="component" value="Unassembled WGS sequence"/>
</dbReference>
<dbReference type="OrthoDB" id="658990at2"/>
<accession>A0A2P8DCQ4</accession>
<evidence type="ECO:0008006" key="4">
    <source>
        <dbReference type="Google" id="ProtNLM"/>
    </source>
</evidence>
<evidence type="ECO:0000313" key="3">
    <source>
        <dbReference type="Proteomes" id="UP000240572"/>
    </source>
</evidence>
<organism evidence="2 3">
    <name type="scientific">Taibaiella chishuiensis</name>
    <dbReference type="NCBI Taxonomy" id="1434707"/>
    <lineage>
        <taxon>Bacteria</taxon>
        <taxon>Pseudomonadati</taxon>
        <taxon>Bacteroidota</taxon>
        <taxon>Chitinophagia</taxon>
        <taxon>Chitinophagales</taxon>
        <taxon>Chitinophagaceae</taxon>
        <taxon>Taibaiella</taxon>
    </lineage>
</organism>
<dbReference type="SUPFAM" id="SSF56925">
    <property type="entry name" value="OMPA-like"/>
    <property type="match status" value="1"/>
</dbReference>
<feature type="signal peptide" evidence="1">
    <location>
        <begin position="1"/>
        <end position="25"/>
    </location>
</feature>
<dbReference type="Gene3D" id="2.40.160.20">
    <property type="match status" value="1"/>
</dbReference>
<proteinExistence type="predicted"/>